<reference evidence="1 3" key="1">
    <citation type="submission" date="2019-12" db="EMBL/GenBank/DDBJ databases">
        <title>Chromosome-level assembly of the Caenorhabditis remanei genome.</title>
        <authorList>
            <person name="Teterina A.A."/>
            <person name="Willis J.H."/>
            <person name="Phillips P.C."/>
        </authorList>
    </citation>
    <scope>NUCLEOTIDE SEQUENCE [LARGE SCALE GENOMIC DNA]</scope>
    <source>
        <strain evidence="1 3">PX506</strain>
        <tissue evidence="1">Whole organism</tissue>
    </source>
</reference>
<comment type="caution">
    <text evidence="1">The sequence shown here is derived from an EMBL/GenBank/DDBJ whole genome shotgun (WGS) entry which is preliminary data.</text>
</comment>
<dbReference type="EMBL" id="WUAV01000001">
    <property type="protein sequence ID" value="KAF1769225.1"/>
    <property type="molecule type" value="Genomic_DNA"/>
</dbReference>
<protein>
    <submittedName>
        <fullName evidence="1">Uncharacterized protein</fullName>
    </submittedName>
</protein>
<organism evidence="1 3">
    <name type="scientific">Caenorhabditis remanei</name>
    <name type="common">Caenorhabditis vulgaris</name>
    <dbReference type="NCBI Taxonomy" id="31234"/>
    <lineage>
        <taxon>Eukaryota</taxon>
        <taxon>Metazoa</taxon>
        <taxon>Ecdysozoa</taxon>
        <taxon>Nematoda</taxon>
        <taxon>Chromadorea</taxon>
        <taxon>Rhabditida</taxon>
        <taxon>Rhabditina</taxon>
        <taxon>Rhabditomorpha</taxon>
        <taxon>Rhabditoidea</taxon>
        <taxon>Rhabditidae</taxon>
        <taxon>Peloderinae</taxon>
        <taxon>Caenorhabditis</taxon>
    </lineage>
</organism>
<proteinExistence type="predicted"/>
<dbReference type="CTD" id="78773222"/>
<dbReference type="AlphaFoldDB" id="A0A6A5HNP6"/>
<accession>A0A6A5HNP6</accession>
<evidence type="ECO:0000313" key="2">
    <source>
        <dbReference type="EMBL" id="KAF1771459.1"/>
    </source>
</evidence>
<name>A0A6A5HNP6_CAERE</name>
<dbReference type="EMBL" id="WUAV01000001">
    <property type="protein sequence ID" value="KAF1771459.1"/>
    <property type="molecule type" value="Genomic_DNA"/>
</dbReference>
<gene>
    <name evidence="1" type="ORF">GCK72_001039</name>
    <name evidence="2" type="ORF">GCK72_003285</name>
</gene>
<evidence type="ECO:0000313" key="1">
    <source>
        <dbReference type="EMBL" id="KAF1769225.1"/>
    </source>
</evidence>
<dbReference type="RefSeq" id="XP_053591460.1">
    <property type="nucleotide sequence ID" value="XM_053722815.1"/>
</dbReference>
<dbReference type="GeneID" id="78773222"/>
<sequence length="119" mass="13451">MSTSRNNYPQWDLKTFNEIMALSATSDKNARIALINAIPDQKLICLVELVYNVLKGNVQISQKNVRRLQRYSTDLRRLSTLRNIDETRQFLIQTGGTPIAVLLPVLISAASSILEHVLQ</sequence>
<evidence type="ECO:0000313" key="3">
    <source>
        <dbReference type="Proteomes" id="UP000483820"/>
    </source>
</evidence>
<dbReference type="KEGG" id="crq:GCK72_001039"/>
<dbReference type="Proteomes" id="UP000483820">
    <property type="component" value="Chromosome I"/>
</dbReference>